<keyword evidence="2" id="KW-1185">Reference proteome</keyword>
<evidence type="ECO:0000313" key="2">
    <source>
        <dbReference type="Proteomes" id="UP000297229"/>
    </source>
</evidence>
<evidence type="ECO:0000313" key="1">
    <source>
        <dbReference type="EMBL" id="TGO71573.1"/>
    </source>
</evidence>
<dbReference type="AlphaFoldDB" id="A0A4Z1JQL5"/>
<gene>
    <name evidence="1" type="ORF">BELL_0556g00020</name>
</gene>
<dbReference type="Proteomes" id="UP000297229">
    <property type="component" value="Unassembled WGS sequence"/>
</dbReference>
<accession>A0A4Z1JQL5</accession>
<comment type="caution">
    <text evidence="1">The sequence shown here is derived from an EMBL/GenBank/DDBJ whole genome shotgun (WGS) entry which is preliminary data.</text>
</comment>
<organism evidence="1 2">
    <name type="scientific">Botrytis elliptica</name>
    <dbReference type="NCBI Taxonomy" id="278938"/>
    <lineage>
        <taxon>Eukaryota</taxon>
        <taxon>Fungi</taxon>
        <taxon>Dikarya</taxon>
        <taxon>Ascomycota</taxon>
        <taxon>Pezizomycotina</taxon>
        <taxon>Leotiomycetes</taxon>
        <taxon>Helotiales</taxon>
        <taxon>Sclerotiniaceae</taxon>
        <taxon>Botrytis</taxon>
    </lineage>
</organism>
<reference evidence="1 2" key="1">
    <citation type="submission" date="2017-12" db="EMBL/GenBank/DDBJ databases">
        <title>Comparative genomics of Botrytis spp.</title>
        <authorList>
            <person name="Valero-Jimenez C.A."/>
            <person name="Tapia P."/>
            <person name="Veloso J."/>
            <person name="Silva-Moreno E."/>
            <person name="Staats M."/>
            <person name="Valdes J.H."/>
            <person name="Van Kan J.A.L."/>
        </authorList>
    </citation>
    <scope>NUCLEOTIDE SEQUENCE [LARGE SCALE GENOMIC DNA]</scope>
    <source>
        <strain evidence="1 2">Be9601</strain>
    </source>
</reference>
<name>A0A4Z1JQL5_9HELO</name>
<proteinExistence type="predicted"/>
<dbReference type="EMBL" id="PQXM01000554">
    <property type="protein sequence ID" value="TGO71573.1"/>
    <property type="molecule type" value="Genomic_DNA"/>
</dbReference>
<sequence length="70" mass="8255">MERHKPLHDGLRESMRRISRSKWLVEIPISEIQRGKAQDQNGEEIHRAHVPTFPTIKPYNIEKDNSKLVI</sequence>
<protein>
    <submittedName>
        <fullName evidence="1">Uncharacterized protein</fullName>
    </submittedName>
</protein>